<dbReference type="SUPFAM" id="SSF54626">
    <property type="entry name" value="Chalcone isomerase"/>
    <property type="match status" value="1"/>
</dbReference>
<feature type="domain" description="Chalcone isomerase" evidence="3">
    <location>
        <begin position="201"/>
        <end position="407"/>
    </location>
</feature>
<proteinExistence type="predicted"/>
<dbReference type="HOGENOM" id="CLU_038840_1_1_1"/>
<evidence type="ECO:0000259" key="3">
    <source>
        <dbReference type="Pfam" id="PF16035"/>
    </source>
</evidence>
<dbReference type="InterPro" id="IPR016087">
    <property type="entry name" value="Chalcone_isomerase"/>
</dbReference>
<accession>A0A0D2APT2</accession>
<keyword evidence="5" id="KW-1185">Reference proteome</keyword>
<dbReference type="EMBL" id="KN847557">
    <property type="protein sequence ID" value="KIW01174.1"/>
    <property type="molecule type" value="Genomic_DNA"/>
</dbReference>
<dbReference type="GO" id="GO:0016872">
    <property type="term" value="F:intramolecular lyase activity"/>
    <property type="evidence" value="ECO:0007669"/>
    <property type="project" value="InterPro"/>
</dbReference>
<dbReference type="FunCoup" id="A0A0D2APT2">
    <property type="interactions" value="137"/>
</dbReference>
<gene>
    <name evidence="4" type="ORF">PV09_07458</name>
</gene>
<keyword evidence="2" id="KW-0472">Membrane</keyword>
<dbReference type="PANTHER" id="PTHR47284:SF3">
    <property type="entry name" value="FATTY-ACID-BINDING PROTEIN 2"/>
    <property type="match status" value="1"/>
</dbReference>
<dbReference type="Pfam" id="PF16035">
    <property type="entry name" value="Chalcone_2"/>
    <property type="match status" value="1"/>
</dbReference>
<organism evidence="4 5">
    <name type="scientific">Verruconis gallopava</name>
    <dbReference type="NCBI Taxonomy" id="253628"/>
    <lineage>
        <taxon>Eukaryota</taxon>
        <taxon>Fungi</taxon>
        <taxon>Dikarya</taxon>
        <taxon>Ascomycota</taxon>
        <taxon>Pezizomycotina</taxon>
        <taxon>Dothideomycetes</taxon>
        <taxon>Pleosporomycetidae</taxon>
        <taxon>Venturiales</taxon>
        <taxon>Sympoventuriaceae</taxon>
        <taxon>Verruconis</taxon>
    </lineage>
</organism>
<protein>
    <recommendedName>
        <fullName evidence="3">Chalcone isomerase domain-containing protein</fullName>
    </recommendedName>
</protein>
<evidence type="ECO:0000256" key="2">
    <source>
        <dbReference type="SAM" id="Phobius"/>
    </source>
</evidence>
<dbReference type="PANTHER" id="PTHR47284">
    <property type="entry name" value="FATTY-ACID-BINDING PROTEIN 2"/>
    <property type="match status" value="1"/>
</dbReference>
<dbReference type="Proteomes" id="UP000053259">
    <property type="component" value="Unassembled WGS sequence"/>
</dbReference>
<evidence type="ECO:0000313" key="5">
    <source>
        <dbReference type="Proteomes" id="UP000053259"/>
    </source>
</evidence>
<dbReference type="VEuPathDB" id="FungiDB:PV09_07458"/>
<evidence type="ECO:0000313" key="4">
    <source>
        <dbReference type="EMBL" id="KIW01174.1"/>
    </source>
</evidence>
<keyword evidence="2" id="KW-1133">Transmembrane helix</keyword>
<dbReference type="GeneID" id="27315431"/>
<feature type="region of interest" description="Disordered" evidence="1">
    <location>
        <begin position="31"/>
        <end position="58"/>
    </location>
</feature>
<reference evidence="4 5" key="1">
    <citation type="submission" date="2015-01" db="EMBL/GenBank/DDBJ databases">
        <title>The Genome Sequence of Ochroconis gallopava CBS43764.</title>
        <authorList>
            <consortium name="The Broad Institute Genomics Platform"/>
            <person name="Cuomo C."/>
            <person name="de Hoog S."/>
            <person name="Gorbushina A."/>
            <person name="Stielow B."/>
            <person name="Teixiera M."/>
            <person name="Abouelleil A."/>
            <person name="Chapman S.B."/>
            <person name="Priest M."/>
            <person name="Young S.K."/>
            <person name="Wortman J."/>
            <person name="Nusbaum C."/>
            <person name="Birren B."/>
        </authorList>
    </citation>
    <scope>NUCLEOTIDE SEQUENCE [LARGE SCALE GENOMIC DNA]</scope>
    <source>
        <strain evidence="4 5">CBS 43764</strain>
    </source>
</reference>
<dbReference type="OrthoDB" id="18193at2759"/>
<dbReference type="Gene3D" id="3.50.70.10">
    <property type="match status" value="1"/>
</dbReference>
<dbReference type="RefSeq" id="XP_016211043.1">
    <property type="nucleotide sequence ID" value="XM_016361223.1"/>
</dbReference>
<keyword evidence="2" id="KW-0812">Transmembrane</keyword>
<dbReference type="STRING" id="253628.A0A0D2APT2"/>
<dbReference type="InterPro" id="IPR036298">
    <property type="entry name" value="Chalcone_isomerase_sf"/>
</dbReference>
<dbReference type="InParanoid" id="A0A0D2APT2"/>
<evidence type="ECO:0000256" key="1">
    <source>
        <dbReference type="SAM" id="MobiDB-lite"/>
    </source>
</evidence>
<feature type="transmembrane region" description="Helical" evidence="2">
    <location>
        <begin position="87"/>
        <end position="106"/>
    </location>
</feature>
<dbReference type="AlphaFoldDB" id="A0A0D2APT2"/>
<sequence>MSAPSLCNRLANRRLLFQSIFSIRSRSSHLARQQVRPARGRNYGTSRYGNPKHADFFEGTSRNPMDNISVDPVWAAQRAKDIRQMRYLALGLVCTIAATGITTMLYPAPAARATSTKESDGDQNRNNPGLIPRASMDAPGGKEADEFQGKPIVVIAGGQRVIAKDESNGVAVELVKTGTSTVPHFPKTITLPTSDSDGGEEEYTLLGLGIRSVSFLGMQVYVVGMYVQTSSLAALQARLVKYINPLGSALIANEKDELKNALLDSERSQQIWDQLLGEKELGLKSAFRIVPVRNTDFGHLRDGWVRGITSRTQDAQRSGDARFSDDSFRIAMKDFKDIMQGKGKAPTGSVILLMRDADGAMRLFFQNKNGKMEDFGSVKDERIARLVWLGYLGGKHVSSEPARKAIVDGIMELVERPIGSVETKVG</sequence>
<feature type="region of interest" description="Disordered" evidence="1">
    <location>
        <begin position="112"/>
        <end position="144"/>
    </location>
</feature>
<dbReference type="InterPro" id="IPR016088">
    <property type="entry name" value="Chalcone_isomerase_3-sand"/>
</dbReference>
<name>A0A0D2APT2_9PEZI</name>